<protein>
    <submittedName>
        <fullName evidence="1">Uncharacterized protein</fullName>
    </submittedName>
</protein>
<evidence type="ECO:0000313" key="1">
    <source>
        <dbReference type="EMBL" id="ADZ84193.1"/>
    </source>
</evidence>
<keyword evidence="2" id="KW-1185">Reference proteome</keyword>
<dbReference type="EMBL" id="CP002582">
    <property type="protein sequence ID" value="ADZ84193.1"/>
    <property type="molecule type" value="Genomic_DNA"/>
</dbReference>
<organism evidence="1 2">
    <name type="scientific">Cellulosilyticum lentocellum (strain ATCC 49066 / DSM 5427 / NCIMB 11756 / RHM5)</name>
    <name type="common">Clostridium lentocellum</name>
    <dbReference type="NCBI Taxonomy" id="642492"/>
    <lineage>
        <taxon>Bacteria</taxon>
        <taxon>Bacillati</taxon>
        <taxon>Bacillota</taxon>
        <taxon>Clostridia</taxon>
        <taxon>Lachnospirales</taxon>
        <taxon>Cellulosilyticaceae</taxon>
        <taxon>Cellulosilyticum</taxon>
    </lineage>
</organism>
<reference evidence="1 2" key="1">
    <citation type="journal article" date="2011" name="J. Bacteriol.">
        <title>Complete genome sequence of the cellulose-degrading bacterium Cellulosilyticum lentocellum.</title>
        <authorList>
            <consortium name="US DOE Joint Genome Institute"/>
            <person name="Miller D.A."/>
            <person name="Suen G."/>
            <person name="Bruce D."/>
            <person name="Copeland A."/>
            <person name="Cheng J.F."/>
            <person name="Detter C."/>
            <person name="Goodwin L.A."/>
            <person name="Han C.S."/>
            <person name="Hauser L.J."/>
            <person name="Land M.L."/>
            <person name="Lapidus A."/>
            <person name="Lucas S."/>
            <person name="Meincke L."/>
            <person name="Pitluck S."/>
            <person name="Tapia R."/>
            <person name="Teshima H."/>
            <person name="Woyke T."/>
            <person name="Fox B.G."/>
            <person name="Angert E.R."/>
            <person name="Currie C.R."/>
        </authorList>
    </citation>
    <scope>NUCLEOTIDE SEQUENCE [LARGE SCALE GENOMIC DNA]</scope>
    <source>
        <strain evidence="2">ATCC 49066 / DSM 5427 / NCIMB 11756 / RHM5</strain>
    </source>
</reference>
<gene>
    <name evidence="1" type="ordered locus">Clole_2487</name>
</gene>
<name>F2JGV1_CELLD</name>
<dbReference type="AlphaFoldDB" id="F2JGV1"/>
<accession>F2JGV1</accession>
<evidence type="ECO:0000313" key="2">
    <source>
        <dbReference type="Proteomes" id="UP000008467"/>
    </source>
</evidence>
<sequence>MMDDDLKGDDEVHFINDLTRRLFMILSTYGGK</sequence>
<dbReference type="KEGG" id="cle:Clole_2487"/>
<dbReference type="HOGENOM" id="CLU_3388706_0_0_9"/>
<dbReference type="Proteomes" id="UP000008467">
    <property type="component" value="Chromosome"/>
</dbReference>
<proteinExistence type="predicted"/>